<evidence type="ECO:0000313" key="1">
    <source>
        <dbReference type="EMBL" id="NJA88390.1"/>
    </source>
</evidence>
<name>A0ABX0WFA1_9RHOO</name>
<dbReference type="Proteomes" id="UP000720344">
    <property type="component" value="Unassembled WGS sequence"/>
</dbReference>
<protein>
    <submittedName>
        <fullName evidence="1">Uncharacterized protein</fullName>
    </submittedName>
</protein>
<accession>A0ABX0WFA1</accession>
<gene>
    <name evidence="1" type="ORF">HCX48_04025</name>
</gene>
<organism evidence="1 2">
    <name type="scientific">Rhodocyclus gracilis</name>
    <dbReference type="NCBI Taxonomy" id="2929842"/>
    <lineage>
        <taxon>Bacteria</taxon>
        <taxon>Pseudomonadati</taxon>
        <taxon>Pseudomonadota</taxon>
        <taxon>Betaproteobacteria</taxon>
        <taxon>Rhodocyclales</taxon>
        <taxon>Rhodocyclaceae</taxon>
        <taxon>Rhodocyclus</taxon>
    </lineage>
</organism>
<reference evidence="2" key="1">
    <citation type="submission" date="2020-03" db="EMBL/GenBank/DDBJ databases">
        <title>Whole-genome sequence of the purple nonsulfur bacterium Rhodocyclus tenuis DSM112.</title>
        <authorList>
            <person name="Kyndt J.A."/>
            <person name="Meyer T.E."/>
        </authorList>
    </citation>
    <scope>NUCLEOTIDE SEQUENCE [LARGE SCALE GENOMIC DNA]</scope>
    <source>
        <strain evidence="2">DSM 112</strain>
    </source>
</reference>
<comment type="caution">
    <text evidence="1">The sequence shown here is derived from an EMBL/GenBank/DDBJ whole genome shotgun (WGS) entry which is preliminary data.</text>
</comment>
<dbReference type="EMBL" id="JAATWB010000002">
    <property type="protein sequence ID" value="NJA88390.1"/>
    <property type="molecule type" value="Genomic_DNA"/>
</dbReference>
<evidence type="ECO:0000313" key="2">
    <source>
        <dbReference type="Proteomes" id="UP000720344"/>
    </source>
</evidence>
<sequence length="236" mass="24756">MIVQSTPSVAYRYNASTVSPSTRQTIATTAAISADTVTLSAAARQQLASEPSASGSSRSATQATFDTNKGVVSLNVDDYLSSKLDSGTGELPPLLMPSQRNIDTLNQYISSQLPGVLAAHGIPSAPAQITYDSSGQMQFPADYPYADAFKQALNDTPSLARAINWTSGLSSTKADLDRYAPFQEELQNATTTQAQTAIFNKYAALLSGSGPAPQVALHFDAKGQVSITIDGKAQTA</sequence>
<dbReference type="RefSeq" id="WP_153590765.1">
    <property type="nucleotide sequence ID" value="NZ_JAATWB010000002.1"/>
</dbReference>
<keyword evidence="2" id="KW-1185">Reference proteome</keyword>
<proteinExistence type="predicted"/>